<feature type="transmembrane region" description="Helical" evidence="1">
    <location>
        <begin position="166"/>
        <end position="189"/>
    </location>
</feature>
<evidence type="ECO:0000256" key="1">
    <source>
        <dbReference type="SAM" id="Phobius"/>
    </source>
</evidence>
<dbReference type="AlphaFoldDB" id="A0A4C1TVL8"/>
<proteinExistence type="predicted"/>
<feature type="transmembrane region" description="Helical" evidence="1">
    <location>
        <begin position="201"/>
        <end position="223"/>
    </location>
</feature>
<keyword evidence="3" id="KW-1185">Reference proteome</keyword>
<dbReference type="OrthoDB" id="6427659at2759"/>
<dbReference type="Proteomes" id="UP000299102">
    <property type="component" value="Unassembled WGS sequence"/>
</dbReference>
<evidence type="ECO:0000313" key="2">
    <source>
        <dbReference type="EMBL" id="GBP18093.1"/>
    </source>
</evidence>
<keyword evidence="1" id="KW-0812">Transmembrane</keyword>
<keyword evidence="1" id="KW-1133">Transmembrane helix</keyword>
<name>A0A4C1TVL8_EUMVA</name>
<keyword evidence="1" id="KW-0472">Membrane</keyword>
<evidence type="ECO:0000313" key="3">
    <source>
        <dbReference type="Proteomes" id="UP000299102"/>
    </source>
</evidence>
<dbReference type="EMBL" id="BGZK01000093">
    <property type="protein sequence ID" value="GBP18093.1"/>
    <property type="molecule type" value="Genomic_DNA"/>
</dbReference>
<sequence>MFKQQVSPRTIHPYQTTIVSRSDQQLVTAVQNRIKYPWVDANLSYQVNCTDSSTSDPAYHVPQYSNNTIKEYGPPSPVYQSPYVENVWNQRNKKLDKVPSLAPSVETYNFPQCTSAFSLPSCDGDLCAQSQIVSRSPVPPIVPESPEVPIIGACGGHCPGFEYVCYYILQVIFVVGILTGISLCIAGIVLRRTNRNGDLGVLLYIGCLASCVCGLLLGVQCCVRHETRLRKMRTTIHIPLQPIAEVPAQACPLLSSTLQHPPIIYRPTLPPEKEVTGVPWWRRNDLD</sequence>
<comment type="caution">
    <text evidence="2">The sequence shown here is derived from an EMBL/GenBank/DDBJ whole genome shotgun (WGS) entry which is preliminary data.</text>
</comment>
<accession>A0A4C1TVL8</accession>
<organism evidence="2 3">
    <name type="scientific">Eumeta variegata</name>
    <name type="common">Bagworm moth</name>
    <name type="synonym">Eumeta japonica</name>
    <dbReference type="NCBI Taxonomy" id="151549"/>
    <lineage>
        <taxon>Eukaryota</taxon>
        <taxon>Metazoa</taxon>
        <taxon>Ecdysozoa</taxon>
        <taxon>Arthropoda</taxon>
        <taxon>Hexapoda</taxon>
        <taxon>Insecta</taxon>
        <taxon>Pterygota</taxon>
        <taxon>Neoptera</taxon>
        <taxon>Endopterygota</taxon>
        <taxon>Lepidoptera</taxon>
        <taxon>Glossata</taxon>
        <taxon>Ditrysia</taxon>
        <taxon>Tineoidea</taxon>
        <taxon>Psychidae</taxon>
        <taxon>Oiketicinae</taxon>
        <taxon>Eumeta</taxon>
    </lineage>
</organism>
<gene>
    <name evidence="2" type="ORF">EVAR_12871_1</name>
</gene>
<protein>
    <submittedName>
        <fullName evidence="2">Uncharacterized protein</fullName>
    </submittedName>
</protein>
<reference evidence="2 3" key="1">
    <citation type="journal article" date="2019" name="Commun. Biol.">
        <title>The bagworm genome reveals a unique fibroin gene that provides high tensile strength.</title>
        <authorList>
            <person name="Kono N."/>
            <person name="Nakamura H."/>
            <person name="Ohtoshi R."/>
            <person name="Tomita M."/>
            <person name="Numata K."/>
            <person name="Arakawa K."/>
        </authorList>
    </citation>
    <scope>NUCLEOTIDE SEQUENCE [LARGE SCALE GENOMIC DNA]</scope>
</reference>